<dbReference type="RefSeq" id="WP_073242653.1">
    <property type="nucleotide sequence ID" value="NZ_FQZX01000001.1"/>
</dbReference>
<evidence type="ECO:0000259" key="5">
    <source>
        <dbReference type="Pfam" id="PF07715"/>
    </source>
</evidence>
<proteinExistence type="predicted"/>
<dbReference type="SUPFAM" id="SSF56935">
    <property type="entry name" value="Porins"/>
    <property type="match status" value="1"/>
</dbReference>
<keyword evidence="7" id="KW-1185">Reference proteome</keyword>
<dbReference type="EMBL" id="FQZX01000001">
    <property type="protein sequence ID" value="SHJ80486.1"/>
    <property type="molecule type" value="Genomic_DNA"/>
</dbReference>
<reference evidence="7" key="1">
    <citation type="submission" date="2016-11" db="EMBL/GenBank/DDBJ databases">
        <authorList>
            <person name="Varghese N."/>
            <person name="Submissions S."/>
        </authorList>
    </citation>
    <scope>NUCLEOTIDE SEQUENCE [LARGE SCALE GENOMIC DNA]</scope>
    <source>
        <strain evidence="7">DSM 16478</strain>
    </source>
</reference>
<dbReference type="AlphaFoldDB" id="A0A1M6MAJ6"/>
<dbReference type="GO" id="GO:0009279">
    <property type="term" value="C:cell outer membrane"/>
    <property type="evidence" value="ECO:0007669"/>
    <property type="project" value="UniProtKB-SubCell"/>
</dbReference>
<evidence type="ECO:0000256" key="2">
    <source>
        <dbReference type="ARBA" id="ARBA00023136"/>
    </source>
</evidence>
<dbReference type="Gene3D" id="2.40.170.20">
    <property type="entry name" value="TonB-dependent receptor, beta-barrel domain"/>
    <property type="match status" value="1"/>
</dbReference>
<feature type="chain" id="PRO_5013268858" evidence="4">
    <location>
        <begin position="25"/>
        <end position="839"/>
    </location>
</feature>
<dbReference type="Gene3D" id="2.60.40.1120">
    <property type="entry name" value="Carboxypeptidase-like, regulatory domain"/>
    <property type="match status" value="1"/>
</dbReference>
<dbReference type="InterPro" id="IPR037066">
    <property type="entry name" value="Plug_dom_sf"/>
</dbReference>
<dbReference type="InterPro" id="IPR008969">
    <property type="entry name" value="CarboxyPept-like_regulatory"/>
</dbReference>
<keyword evidence="2" id="KW-0472">Membrane</keyword>
<gene>
    <name evidence="6" type="ORF">SAMN04488007_1503</name>
</gene>
<dbReference type="InterPro" id="IPR036942">
    <property type="entry name" value="Beta-barrel_TonB_sf"/>
</dbReference>
<feature type="domain" description="TonB-dependent receptor plug" evidence="5">
    <location>
        <begin position="222"/>
        <end position="299"/>
    </location>
</feature>
<dbReference type="Gene3D" id="2.170.130.10">
    <property type="entry name" value="TonB-dependent receptor, plug domain"/>
    <property type="match status" value="1"/>
</dbReference>
<dbReference type="Proteomes" id="UP000184314">
    <property type="component" value="Unassembled WGS sequence"/>
</dbReference>
<dbReference type="STRING" id="228958.SAMN04488007_1503"/>
<accession>A0A1M6MAJ6</accession>
<name>A0A1M6MAJ6_9FLAO</name>
<keyword evidence="3" id="KW-0998">Cell outer membrane</keyword>
<dbReference type="Pfam" id="PF13715">
    <property type="entry name" value="CarbopepD_reg_2"/>
    <property type="match status" value="1"/>
</dbReference>
<organism evidence="6 7">
    <name type="scientific">Maribacter aquivivus</name>
    <dbReference type="NCBI Taxonomy" id="228958"/>
    <lineage>
        <taxon>Bacteria</taxon>
        <taxon>Pseudomonadati</taxon>
        <taxon>Bacteroidota</taxon>
        <taxon>Flavobacteriia</taxon>
        <taxon>Flavobacteriales</taxon>
        <taxon>Flavobacteriaceae</taxon>
        <taxon>Maribacter</taxon>
    </lineage>
</organism>
<dbReference type="InterPro" id="IPR012910">
    <property type="entry name" value="Plug_dom"/>
</dbReference>
<evidence type="ECO:0000256" key="1">
    <source>
        <dbReference type="ARBA" id="ARBA00004442"/>
    </source>
</evidence>
<sequence length="839" mass="94516">MLKKHLNTLITLFFLLIFSGTSYAQTTTKNSIPLRDFLSELEATFDVKFSFADTDVDMVFIEKPSSNSLDNILNELHEATGFSINKLNDRYYTLTKTTTISICGFVFDNFEENNIPGATVEIYESNLSGITDGNGSFSFENVPLNSLVHIKHLGYKPIFIEAKELVKTTECKTIAMALSYQELDEVVVTQFLTTGLKKLNNASIELYPSAFGILPGVSEPDILQTVQALPGIKSVDETVSDINIRGGTNDQNLILWDGIKMYQTGHFFGLISAFNPYVTEKVTIIKNGTSALYSDGISGTLSMRTTQDLPLNFSGGAGFNLISGDVFGVIPIQDNMAVQVSARRSYTDFLNTPTYTKFSEKAFQDTEVNSESEFYFYDFTAKFMYEINPYHKASVSLINMSNNLNYIETANDTLAPNRSNLNQDNFSIGGELQSEWTDDFSSQLSFYYTQYDLDALSISNNDAQQLEQNNLVKESNIKLTTYYKLGNHINWMNGYEFTETGIENTTNVNQPPFASNIKGVIRKHGLFSEIAYSSEDEKLTGFIGGRLNHIENLDTFQEYIFEPRINISYELLPNFKTEILGEYKSQVTNQIIDLEQNFLGIEKRRWILSDGDALPITKSKQGSIGFNYDTNKLYVGIDAFYKEVNGINVYTQGFQNQNQFNGEIGSYAIKGAEFLINTKNNHYSAWFSYTYNKNDYTFDVLAPATFPNNLDVRHAITLAGNYTIGDLKLGVGLNYKSGKPFTQPNENEPINETVFPTEINYEEPNSSRLPEYFRADASANYTLKIGDKTNAIFGVSVLNFTNRRNTLNTYYRLQNDSTIETIERLSLGITPNASIRISF</sequence>
<keyword evidence="6" id="KW-0675">Receptor</keyword>
<dbReference type="Pfam" id="PF07715">
    <property type="entry name" value="Plug"/>
    <property type="match status" value="1"/>
</dbReference>
<evidence type="ECO:0000313" key="7">
    <source>
        <dbReference type="Proteomes" id="UP000184314"/>
    </source>
</evidence>
<feature type="signal peptide" evidence="4">
    <location>
        <begin position="1"/>
        <end position="24"/>
    </location>
</feature>
<evidence type="ECO:0000256" key="4">
    <source>
        <dbReference type="SAM" id="SignalP"/>
    </source>
</evidence>
<evidence type="ECO:0000256" key="3">
    <source>
        <dbReference type="ARBA" id="ARBA00023237"/>
    </source>
</evidence>
<dbReference type="OrthoDB" id="9803050at2"/>
<dbReference type="SUPFAM" id="SSF49464">
    <property type="entry name" value="Carboxypeptidase regulatory domain-like"/>
    <property type="match status" value="1"/>
</dbReference>
<comment type="subcellular location">
    <subcellularLocation>
        <location evidence="1">Cell outer membrane</location>
    </subcellularLocation>
</comment>
<protein>
    <submittedName>
        <fullName evidence="6">Outer membrane receptor for ferrienterochelin and colicins</fullName>
    </submittedName>
</protein>
<evidence type="ECO:0000313" key="6">
    <source>
        <dbReference type="EMBL" id="SHJ80486.1"/>
    </source>
</evidence>
<keyword evidence="4" id="KW-0732">Signal</keyword>